<dbReference type="AlphaFoldDB" id="A0A1I2Z329"/>
<reference evidence="2 3" key="1">
    <citation type="submission" date="2016-10" db="EMBL/GenBank/DDBJ databases">
        <authorList>
            <person name="Varghese N."/>
            <person name="Submissions S."/>
        </authorList>
    </citation>
    <scope>NUCLEOTIDE SEQUENCE [LARGE SCALE GENOMIC DNA]</scope>
    <source>
        <strain evidence="2 3">CGMCC 1.6377</strain>
    </source>
</reference>
<evidence type="ECO:0000313" key="3">
    <source>
        <dbReference type="Proteomes" id="UP000323537"/>
    </source>
</evidence>
<dbReference type="RefSeq" id="WP_394349698.1">
    <property type="nucleotide sequence ID" value="NZ_BAAADP010000001.1"/>
</dbReference>
<evidence type="ECO:0000313" key="2">
    <source>
        <dbReference type="EMBL" id="SFH32308.1"/>
    </source>
</evidence>
<feature type="region of interest" description="Disordered" evidence="1">
    <location>
        <begin position="1"/>
        <end position="35"/>
    </location>
</feature>
<dbReference type="Pfam" id="PF19130">
    <property type="entry name" value="DUF5813"/>
    <property type="match status" value="1"/>
</dbReference>
<dbReference type="InterPro" id="IPR043851">
    <property type="entry name" value="DUF5813"/>
</dbReference>
<sequence length="194" mass="21163">MRESDREGDANERGMDEHGTGERDAGTGGDLPGRVRRAFRDHGSFEPAGDGVWTATTTAFDAEVEAEPASEDGRIRFSVTVHVPPLSAVTVDDVADVVETGWYETFERRVVDVGGLTRGNHAFDPRVERDDREIVVRFELTDINERRGVDDAGALVDFVEGTYVQGVIPGYEYTEPVEGIISSARRQGGGSEGF</sequence>
<protein>
    <submittedName>
        <fullName evidence="2">Uncharacterized protein</fullName>
    </submittedName>
</protein>
<keyword evidence="3" id="KW-1185">Reference proteome</keyword>
<dbReference type="Proteomes" id="UP000323537">
    <property type="component" value="Unassembled WGS sequence"/>
</dbReference>
<accession>A0A1I2Z329</accession>
<proteinExistence type="predicted"/>
<feature type="compositionally biased region" description="Basic and acidic residues" evidence="1">
    <location>
        <begin position="1"/>
        <end position="25"/>
    </location>
</feature>
<name>A0A1I2Z329_9EURY</name>
<evidence type="ECO:0000256" key="1">
    <source>
        <dbReference type="SAM" id="MobiDB-lite"/>
    </source>
</evidence>
<organism evidence="2 3">
    <name type="scientific">Halorubrum aquaticum</name>
    <dbReference type="NCBI Taxonomy" id="387340"/>
    <lineage>
        <taxon>Archaea</taxon>
        <taxon>Methanobacteriati</taxon>
        <taxon>Methanobacteriota</taxon>
        <taxon>Stenosarchaea group</taxon>
        <taxon>Halobacteria</taxon>
        <taxon>Halobacteriales</taxon>
        <taxon>Haloferacaceae</taxon>
        <taxon>Halorubrum</taxon>
    </lineage>
</organism>
<gene>
    <name evidence="2" type="ORF">SAMN04488066_101181</name>
</gene>
<dbReference type="EMBL" id="FOPZ01000001">
    <property type="protein sequence ID" value="SFH32308.1"/>
    <property type="molecule type" value="Genomic_DNA"/>
</dbReference>